<dbReference type="InterPro" id="IPR002052">
    <property type="entry name" value="DNA_methylase_N6_adenine_CS"/>
</dbReference>
<dbReference type="InterPro" id="IPR055487">
    <property type="entry name" value="DUF7059"/>
</dbReference>
<reference evidence="7 8" key="1">
    <citation type="submission" date="2024-09" db="EMBL/GenBank/DDBJ databases">
        <authorList>
            <person name="Sun Q."/>
            <person name="Mori K."/>
        </authorList>
    </citation>
    <scope>NUCLEOTIDE SEQUENCE [LARGE SCALE GENOMIC DNA]</scope>
    <source>
        <strain evidence="7 8">TISTR 1856</strain>
    </source>
</reference>
<evidence type="ECO:0000259" key="6">
    <source>
        <dbReference type="Pfam" id="PF23186"/>
    </source>
</evidence>
<dbReference type="GO" id="GO:0008168">
    <property type="term" value="F:methyltransferase activity"/>
    <property type="evidence" value="ECO:0007669"/>
    <property type="project" value="UniProtKB-KW"/>
</dbReference>
<evidence type="ECO:0000256" key="2">
    <source>
        <dbReference type="ARBA" id="ARBA00022603"/>
    </source>
</evidence>
<dbReference type="PANTHER" id="PTHR45875">
    <property type="entry name" value="METHYLTRANSFERASE N6AMT1"/>
    <property type="match status" value="1"/>
</dbReference>
<dbReference type="Pfam" id="PF23186">
    <property type="entry name" value="DUF7059"/>
    <property type="match status" value="1"/>
</dbReference>
<evidence type="ECO:0000256" key="1">
    <source>
        <dbReference type="ARBA" id="ARBA00006149"/>
    </source>
</evidence>
<dbReference type="InterPro" id="IPR007848">
    <property type="entry name" value="Small_mtfrase_dom"/>
</dbReference>
<sequence>MSPDAPQPRSSELPALIADLRADLTAADYTVEGVHAVLGVDPGARDMVWLALERDQLLPARRALRGRTEPAAVLAGVFMLGQGATRAALDAALPRAGVAGALRLGLLAADGPGAQDEVRAAVDLRPYSATDAAGDAAWWVVSDLGEVVTGQELGVDHVLGIGGASTTLAQSTVRTPVGSVLDVGTGCGVQALHASRHARRIVATDTSERALDLAAVNAALNGLELDLRAGSLLEPVRPGERFDLVVSNPPFVITPRTGAVPTYEYRDGGMAGDSLVATLVGGLEDVLAPGGVAQLLANWELREGEDWREHVEAWIPAGLDAWVVQREVADPALYAETWIRDGGTHPGRARPGGPDFEALYGAWLDDFAARDITRVGFGILTLRRPLDPARPRLRRFEEALQTITSPLGEVFAAGLAAHDALAGLDDAALLDRVLTVAPDVTDERFHTPGEPDPRVILLRQGGGWQRAVQAGSDLAAVVGACDGELTVGQIVAGLAVLTDRDPTEVAAGLVASVRDLVGDGLLLLDRA</sequence>
<evidence type="ECO:0000259" key="5">
    <source>
        <dbReference type="Pfam" id="PF05175"/>
    </source>
</evidence>
<comment type="similarity">
    <text evidence="1">Belongs to the eukaryotic/archaeal PrmC-related family.</text>
</comment>
<evidence type="ECO:0000313" key="8">
    <source>
        <dbReference type="Proteomes" id="UP001589748"/>
    </source>
</evidence>
<evidence type="ECO:0000313" key="7">
    <source>
        <dbReference type="EMBL" id="MFB9377544.1"/>
    </source>
</evidence>
<keyword evidence="4" id="KW-0949">S-adenosyl-L-methionine</keyword>
<dbReference type="Proteomes" id="UP001589748">
    <property type="component" value="Unassembled WGS sequence"/>
</dbReference>
<evidence type="ECO:0000256" key="3">
    <source>
        <dbReference type="ARBA" id="ARBA00022679"/>
    </source>
</evidence>
<evidence type="ECO:0000256" key="4">
    <source>
        <dbReference type="ARBA" id="ARBA00022691"/>
    </source>
</evidence>
<keyword evidence="8" id="KW-1185">Reference proteome</keyword>
<proteinExistence type="inferred from homology"/>
<keyword evidence="2 7" id="KW-0489">Methyltransferase</keyword>
<dbReference type="SUPFAM" id="SSF53335">
    <property type="entry name" value="S-adenosyl-L-methionine-dependent methyltransferases"/>
    <property type="match status" value="1"/>
</dbReference>
<dbReference type="GO" id="GO:0032259">
    <property type="term" value="P:methylation"/>
    <property type="evidence" value="ECO:0007669"/>
    <property type="project" value="UniProtKB-KW"/>
</dbReference>
<dbReference type="Gene3D" id="3.40.50.150">
    <property type="entry name" value="Vaccinia Virus protein VP39"/>
    <property type="match status" value="1"/>
</dbReference>
<dbReference type="InterPro" id="IPR052190">
    <property type="entry name" value="Euk-Arch_PrmC-MTase"/>
</dbReference>
<dbReference type="PROSITE" id="PS00092">
    <property type="entry name" value="N6_MTASE"/>
    <property type="match status" value="1"/>
</dbReference>
<gene>
    <name evidence="7" type="ORF">ACFFVI_11230</name>
</gene>
<feature type="domain" description="DUF7059" evidence="6">
    <location>
        <begin position="26"/>
        <end position="120"/>
    </location>
</feature>
<keyword evidence="3" id="KW-0808">Transferase</keyword>
<protein>
    <submittedName>
        <fullName evidence="7">Methyltransferase</fullName>
    </submittedName>
</protein>
<dbReference type="RefSeq" id="WP_380138940.1">
    <property type="nucleotide sequence ID" value="NZ_JBHLUI010000010.1"/>
</dbReference>
<dbReference type="CDD" id="cd02440">
    <property type="entry name" value="AdoMet_MTases"/>
    <property type="match status" value="1"/>
</dbReference>
<accession>A0ABV5LU07</accession>
<name>A0ABV5LU07_9ACTN</name>
<dbReference type="Pfam" id="PF05175">
    <property type="entry name" value="MTS"/>
    <property type="match status" value="1"/>
</dbReference>
<comment type="caution">
    <text evidence="7">The sequence shown here is derived from an EMBL/GenBank/DDBJ whole genome shotgun (WGS) entry which is preliminary data.</text>
</comment>
<organism evidence="7 8">
    <name type="scientific">Kineococcus gynurae</name>
    <dbReference type="NCBI Taxonomy" id="452979"/>
    <lineage>
        <taxon>Bacteria</taxon>
        <taxon>Bacillati</taxon>
        <taxon>Actinomycetota</taxon>
        <taxon>Actinomycetes</taxon>
        <taxon>Kineosporiales</taxon>
        <taxon>Kineosporiaceae</taxon>
        <taxon>Kineococcus</taxon>
    </lineage>
</organism>
<dbReference type="PANTHER" id="PTHR45875:SF1">
    <property type="entry name" value="METHYLTRANSFERASE N6AMT1"/>
    <property type="match status" value="1"/>
</dbReference>
<feature type="domain" description="Methyltransferase small" evidence="5">
    <location>
        <begin position="165"/>
        <end position="252"/>
    </location>
</feature>
<dbReference type="InterPro" id="IPR029063">
    <property type="entry name" value="SAM-dependent_MTases_sf"/>
</dbReference>
<dbReference type="EMBL" id="JBHMDM010000005">
    <property type="protein sequence ID" value="MFB9377544.1"/>
    <property type="molecule type" value="Genomic_DNA"/>
</dbReference>